<feature type="transmembrane region" description="Helical" evidence="6">
    <location>
        <begin position="20"/>
        <end position="42"/>
    </location>
</feature>
<dbReference type="PANTHER" id="PTHR33048:SF167">
    <property type="entry name" value="INTEGRAL MEMBRANE PROTEIN"/>
    <property type="match status" value="1"/>
</dbReference>
<feature type="transmembrane region" description="Helical" evidence="6">
    <location>
        <begin position="229"/>
        <end position="252"/>
    </location>
</feature>
<dbReference type="GO" id="GO:0016020">
    <property type="term" value="C:membrane"/>
    <property type="evidence" value="ECO:0007669"/>
    <property type="project" value="UniProtKB-SubCell"/>
</dbReference>
<protein>
    <recommendedName>
        <fullName evidence="7">Rhodopsin domain-containing protein</fullName>
    </recommendedName>
</protein>
<feature type="transmembrane region" description="Helical" evidence="6">
    <location>
        <begin position="155"/>
        <end position="178"/>
    </location>
</feature>
<evidence type="ECO:0000313" key="8">
    <source>
        <dbReference type="EMBL" id="KAK2629560.1"/>
    </source>
</evidence>
<dbReference type="AlphaFoldDB" id="A0AAD9T574"/>
<keyword evidence="4 6" id="KW-0472">Membrane</keyword>
<gene>
    <name evidence="8" type="ORF">QTJ16_000380</name>
</gene>
<dbReference type="InterPro" id="IPR052337">
    <property type="entry name" value="SAT4-like"/>
</dbReference>
<evidence type="ECO:0000256" key="3">
    <source>
        <dbReference type="ARBA" id="ARBA00022989"/>
    </source>
</evidence>
<evidence type="ECO:0000256" key="4">
    <source>
        <dbReference type="ARBA" id="ARBA00023136"/>
    </source>
</evidence>
<evidence type="ECO:0000256" key="1">
    <source>
        <dbReference type="ARBA" id="ARBA00004141"/>
    </source>
</evidence>
<dbReference type="Proteomes" id="UP001285354">
    <property type="component" value="Unassembled WGS sequence"/>
</dbReference>
<evidence type="ECO:0000256" key="5">
    <source>
        <dbReference type="ARBA" id="ARBA00038359"/>
    </source>
</evidence>
<keyword evidence="9" id="KW-1185">Reference proteome</keyword>
<feature type="domain" description="Rhodopsin" evidence="7">
    <location>
        <begin position="115"/>
        <end position="253"/>
    </location>
</feature>
<keyword evidence="3 6" id="KW-1133">Transmembrane helix</keyword>
<evidence type="ECO:0000256" key="6">
    <source>
        <dbReference type="SAM" id="Phobius"/>
    </source>
</evidence>
<evidence type="ECO:0000256" key="2">
    <source>
        <dbReference type="ARBA" id="ARBA00022692"/>
    </source>
</evidence>
<keyword evidence="2 6" id="KW-0812">Transmembrane</keyword>
<dbReference type="PANTHER" id="PTHR33048">
    <property type="entry name" value="PTH11-LIKE INTEGRAL MEMBRANE PROTEIN (AFU_ORTHOLOGUE AFUA_5G11245)"/>
    <property type="match status" value="1"/>
</dbReference>
<dbReference type="InterPro" id="IPR049326">
    <property type="entry name" value="Rhodopsin_dom_fungi"/>
</dbReference>
<feature type="transmembrane region" description="Helical" evidence="6">
    <location>
        <begin position="112"/>
        <end position="135"/>
    </location>
</feature>
<reference evidence="8" key="1">
    <citation type="submission" date="2023-06" db="EMBL/GenBank/DDBJ databases">
        <title>Draft genome of Marssonina rosae.</title>
        <authorList>
            <person name="Cheng Q."/>
        </authorList>
    </citation>
    <scope>NUCLEOTIDE SEQUENCE</scope>
    <source>
        <strain evidence="8">R4</strain>
    </source>
</reference>
<comment type="similarity">
    <text evidence="5">Belongs to the SAT4 family.</text>
</comment>
<feature type="transmembrane region" description="Helical" evidence="6">
    <location>
        <begin position="190"/>
        <end position="209"/>
    </location>
</feature>
<proteinExistence type="inferred from homology"/>
<comment type="subcellular location">
    <subcellularLocation>
        <location evidence="1">Membrane</location>
        <topology evidence="1">Multi-pass membrane protein</topology>
    </subcellularLocation>
</comment>
<dbReference type="Pfam" id="PF20684">
    <property type="entry name" value="Fung_rhodopsin"/>
    <property type="match status" value="1"/>
</dbReference>
<sequence length="360" mass="39472">MDPMISTALAGADRSTNAPSILAINGAFCGFAFTIVMVRMYARAMVLKAVGKDDWLILAAMDLEPVPALTLNFATCGIGVFACYVGECSNGKGMHSASIRPDEFVRILQWQFYHSVIVTVGISLTIIFSCLPIRASWDRASEPDAKCFSTSTFTYIGMSNSVVNILTDVLFASLPIPIVWNLQVNVRTKISLIVIMSLGYFACACSIVKTKIQATVFQDADSYRNDSYFVWNSLELYMGIVAASLPTLRALFNSVLDFRTFLKGSSNGQRKYYMHEEGIGMTPLSKGHPHHVKITTMGQGPPRAQVVRSISRQSMYGAPRGLSKEDFPIQGDSDSLDDILSTPGMRQSGITKTVHISVQR</sequence>
<evidence type="ECO:0000313" key="9">
    <source>
        <dbReference type="Proteomes" id="UP001285354"/>
    </source>
</evidence>
<comment type="caution">
    <text evidence="8">The sequence shown here is derived from an EMBL/GenBank/DDBJ whole genome shotgun (WGS) entry which is preliminary data.</text>
</comment>
<name>A0AAD9T574_9HELO</name>
<organism evidence="8 9">
    <name type="scientific">Diplocarpon rosae</name>
    <dbReference type="NCBI Taxonomy" id="946125"/>
    <lineage>
        <taxon>Eukaryota</taxon>
        <taxon>Fungi</taxon>
        <taxon>Dikarya</taxon>
        <taxon>Ascomycota</taxon>
        <taxon>Pezizomycotina</taxon>
        <taxon>Leotiomycetes</taxon>
        <taxon>Helotiales</taxon>
        <taxon>Drepanopezizaceae</taxon>
        <taxon>Diplocarpon</taxon>
    </lineage>
</organism>
<accession>A0AAD9T574</accession>
<evidence type="ECO:0000259" key="7">
    <source>
        <dbReference type="Pfam" id="PF20684"/>
    </source>
</evidence>
<dbReference type="EMBL" id="JAUBYV010000001">
    <property type="protein sequence ID" value="KAK2629560.1"/>
    <property type="molecule type" value="Genomic_DNA"/>
</dbReference>